<dbReference type="InterPro" id="IPR036388">
    <property type="entry name" value="WH-like_DNA-bd_sf"/>
</dbReference>
<reference evidence="6" key="1">
    <citation type="submission" date="2016-11" db="EMBL/GenBank/DDBJ databases">
        <authorList>
            <person name="Varghese N."/>
            <person name="Submissions S."/>
        </authorList>
    </citation>
    <scope>NUCLEOTIDE SEQUENCE [LARGE SCALE GENOMIC DNA]</scope>
    <source>
        <strain evidence="6">YR203</strain>
    </source>
</reference>
<evidence type="ECO:0000313" key="5">
    <source>
        <dbReference type="EMBL" id="SHF69604.1"/>
    </source>
</evidence>
<proteinExistence type="predicted"/>
<dbReference type="EMBL" id="FQVE01000003">
    <property type="protein sequence ID" value="SHF69604.1"/>
    <property type="molecule type" value="Genomic_DNA"/>
</dbReference>
<evidence type="ECO:0000256" key="2">
    <source>
        <dbReference type="ARBA" id="ARBA00023125"/>
    </source>
</evidence>
<dbReference type="InterPro" id="IPR000835">
    <property type="entry name" value="HTH_MarR-typ"/>
</dbReference>
<dbReference type="PANTHER" id="PTHR42756:SF1">
    <property type="entry name" value="TRANSCRIPTIONAL REPRESSOR OF EMRAB OPERON"/>
    <property type="match status" value="1"/>
</dbReference>
<dbReference type="Pfam" id="PF13463">
    <property type="entry name" value="HTH_27"/>
    <property type="match status" value="1"/>
</dbReference>
<evidence type="ECO:0000256" key="1">
    <source>
        <dbReference type="ARBA" id="ARBA00023015"/>
    </source>
</evidence>
<dbReference type="PANTHER" id="PTHR42756">
    <property type="entry name" value="TRANSCRIPTIONAL REGULATOR, MARR"/>
    <property type="match status" value="1"/>
</dbReference>
<dbReference type="OrthoDB" id="961069at2"/>
<dbReference type="SMART" id="SM00347">
    <property type="entry name" value="HTH_MARR"/>
    <property type="match status" value="1"/>
</dbReference>
<dbReference type="Gene3D" id="1.10.10.10">
    <property type="entry name" value="Winged helix-like DNA-binding domain superfamily/Winged helix DNA-binding domain"/>
    <property type="match status" value="1"/>
</dbReference>
<sequence>MATKEVLKQLIDHLYEFENQYQGDKDYNMTDFLGFLNAGQIHQPPNTRELAGGEEEWVRDNQDQNTEIARMLVFIYRYAVIYFKKALKESNINTLDEFSFLIVLMTYPFLTKTELINKLIMEKTSGVEVIKRLLKQGLIREFDNPNDKRSIMVAITPKGKKELSELLPKMGLVGSVVVGNLNSTEISSLSFLLQKLDYHHNDLFINYKGLSLEELSQKARELKKDI</sequence>
<dbReference type="GO" id="GO:0003677">
    <property type="term" value="F:DNA binding"/>
    <property type="evidence" value="ECO:0007669"/>
    <property type="project" value="UniProtKB-KW"/>
</dbReference>
<keyword evidence="3" id="KW-0804">Transcription</keyword>
<evidence type="ECO:0000256" key="3">
    <source>
        <dbReference type="ARBA" id="ARBA00023163"/>
    </source>
</evidence>
<dbReference type="PRINTS" id="PR00598">
    <property type="entry name" value="HTHMARR"/>
</dbReference>
<dbReference type="AlphaFoldDB" id="A0A1M5DRW4"/>
<organism evidence="5 6">
    <name type="scientific">Chryseobacterium vrystaatense</name>
    <dbReference type="NCBI Taxonomy" id="307480"/>
    <lineage>
        <taxon>Bacteria</taxon>
        <taxon>Pseudomonadati</taxon>
        <taxon>Bacteroidota</taxon>
        <taxon>Flavobacteriia</taxon>
        <taxon>Flavobacteriales</taxon>
        <taxon>Weeksellaceae</taxon>
        <taxon>Chryseobacterium group</taxon>
        <taxon>Chryseobacterium</taxon>
    </lineage>
</organism>
<protein>
    <submittedName>
        <fullName evidence="5">DNA-binding transcriptional regulator, MarR family</fullName>
    </submittedName>
</protein>
<dbReference type="Proteomes" id="UP000184108">
    <property type="component" value="Unassembled WGS sequence"/>
</dbReference>
<evidence type="ECO:0000313" key="6">
    <source>
        <dbReference type="Proteomes" id="UP000184108"/>
    </source>
</evidence>
<keyword evidence="1" id="KW-0805">Transcription regulation</keyword>
<feature type="domain" description="HTH marR-type" evidence="4">
    <location>
        <begin position="65"/>
        <end position="198"/>
    </location>
</feature>
<name>A0A1M5DRW4_9FLAO</name>
<dbReference type="RefSeq" id="WP_051890749.1">
    <property type="nucleotide sequence ID" value="NZ_FQVE01000003.1"/>
</dbReference>
<evidence type="ECO:0000259" key="4">
    <source>
        <dbReference type="PROSITE" id="PS50995"/>
    </source>
</evidence>
<keyword evidence="2 5" id="KW-0238">DNA-binding</keyword>
<gene>
    <name evidence="5" type="ORF">SAMN02787073_2693</name>
</gene>
<dbReference type="GO" id="GO:0003700">
    <property type="term" value="F:DNA-binding transcription factor activity"/>
    <property type="evidence" value="ECO:0007669"/>
    <property type="project" value="InterPro"/>
</dbReference>
<dbReference type="PROSITE" id="PS50995">
    <property type="entry name" value="HTH_MARR_2"/>
    <property type="match status" value="1"/>
</dbReference>
<dbReference type="SUPFAM" id="SSF46785">
    <property type="entry name" value="Winged helix' DNA-binding domain"/>
    <property type="match status" value="1"/>
</dbReference>
<accession>A0A1M5DRW4</accession>
<dbReference type="InterPro" id="IPR036390">
    <property type="entry name" value="WH_DNA-bd_sf"/>
</dbReference>